<evidence type="ECO:0000313" key="2">
    <source>
        <dbReference type="Proteomes" id="UP000245624"/>
    </source>
</evidence>
<protein>
    <submittedName>
        <fullName evidence="1">Uncharacterized protein</fullName>
    </submittedName>
</protein>
<gene>
    <name evidence="1" type="ORF">DLJ74_08160</name>
</gene>
<keyword evidence="2" id="KW-1185">Reference proteome</keyword>
<proteinExistence type="predicted"/>
<name>A0A317L042_9BACI</name>
<evidence type="ECO:0000313" key="1">
    <source>
        <dbReference type="EMBL" id="PWU68410.1"/>
    </source>
</evidence>
<dbReference type="Proteomes" id="UP000245624">
    <property type="component" value="Unassembled WGS sequence"/>
</dbReference>
<comment type="caution">
    <text evidence="1">The sequence shown here is derived from an EMBL/GenBank/DDBJ whole genome shotgun (WGS) entry which is preliminary data.</text>
</comment>
<reference evidence="1 2" key="1">
    <citation type="submission" date="2018-05" db="EMBL/GenBank/DDBJ databases">
        <title>Genomic analysis of Gracilibacillus dipsosauri DD1 reveals novel features of a salt-tolerant amylase.</title>
        <authorList>
            <person name="Deutch C.E."/>
            <person name="Yang S."/>
        </authorList>
    </citation>
    <scope>NUCLEOTIDE SEQUENCE [LARGE SCALE GENOMIC DNA]</scope>
    <source>
        <strain evidence="1 2">DD1</strain>
    </source>
</reference>
<dbReference type="EMBL" id="QGTD01000008">
    <property type="protein sequence ID" value="PWU68410.1"/>
    <property type="molecule type" value="Genomic_DNA"/>
</dbReference>
<sequence length="70" mass="8004">MNGGRHNPRLTSSEVASLLTQYNLENSLIGKRKPINAMEICQMLNVLLITSNNTMNNRNIKQKHFGYMKI</sequence>
<dbReference type="AlphaFoldDB" id="A0A317L042"/>
<accession>A0A317L042</accession>
<organism evidence="1 2">
    <name type="scientific">Gracilibacillus dipsosauri</name>
    <dbReference type="NCBI Taxonomy" id="178340"/>
    <lineage>
        <taxon>Bacteria</taxon>
        <taxon>Bacillati</taxon>
        <taxon>Bacillota</taxon>
        <taxon>Bacilli</taxon>
        <taxon>Bacillales</taxon>
        <taxon>Bacillaceae</taxon>
        <taxon>Gracilibacillus</taxon>
    </lineage>
</organism>